<organism evidence="3 4">
    <name type="scientific">Komagataella pastoris</name>
    <name type="common">Yeast</name>
    <name type="synonym">Pichia pastoris</name>
    <dbReference type="NCBI Taxonomy" id="4922"/>
    <lineage>
        <taxon>Eukaryota</taxon>
        <taxon>Fungi</taxon>
        <taxon>Dikarya</taxon>
        <taxon>Ascomycota</taxon>
        <taxon>Saccharomycotina</taxon>
        <taxon>Pichiomycetes</taxon>
        <taxon>Pichiales</taxon>
        <taxon>Pichiaceae</taxon>
        <taxon>Komagataella</taxon>
    </lineage>
</organism>
<evidence type="ECO:0000259" key="2">
    <source>
        <dbReference type="Pfam" id="PF18639"/>
    </source>
</evidence>
<evidence type="ECO:0000313" key="4">
    <source>
        <dbReference type="Proteomes" id="UP000094565"/>
    </source>
</evidence>
<accession>A0A1B2J5E6</accession>
<gene>
    <name evidence="3" type="ORF">ATY40_BA7500775</name>
</gene>
<name>A0A1B2J5E6_PICPA</name>
<dbReference type="OrthoDB" id="4063558at2759"/>
<reference evidence="3 4" key="1">
    <citation type="submission" date="2016-02" db="EMBL/GenBank/DDBJ databases">
        <title>Comparative genomic and transcriptomic foundation for Pichia pastoris.</title>
        <authorList>
            <person name="Love K.R."/>
            <person name="Shah K.A."/>
            <person name="Whittaker C.A."/>
            <person name="Wu J."/>
            <person name="Bartlett M.C."/>
            <person name="Ma D."/>
            <person name="Leeson R.L."/>
            <person name="Priest M."/>
            <person name="Young S.K."/>
            <person name="Love J.C."/>
        </authorList>
    </citation>
    <scope>NUCLEOTIDE SEQUENCE [LARGE SCALE GENOMIC DNA]</scope>
    <source>
        <strain evidence="3 4">ATCC 28485</strain>
    </source>
</reference>
<sequence length="944" mass="105722">MLGRLFSGSTTGTLSQQHHSPLSINGVLLNNASGVNGPSVQAGKPSYEDSYTRTLLYGTADRLNPVCSLNEFQKLFRVVIFQDGRVLNTRQVLFDSAVKQQTSVQNGANKVKFNLNTKMFHNYSELSEYMFGSGVPINDSTNSIKLHILPDLPYHSIHKVKLVLITRLFSTTNQFDSNFGVHSTSSTNAHDQEWVTHPTIDLSIKGRGKRSGATNFGIGLIVPISLENCLNTVIGDNWEELTDYACHLQFTTTNKLQKIYHLQQLADAKDKDSATPNFSSFVLQNDVGLHQLFQQLIKLMSYLVSTPRVLLGFSSINSCTILNWTQTVAYWMDIKDGRNPGISSTGLHHNYNSQNIKFLASLLSILIPMRHKLLNKPTDKTKAAYRVVIMSGNPIISSKLIYILTVIFADTHLLFINKDKQKVPNQLPKFTPPSFPSSDSGMKDNETSPIPIHRSTTKSNSPKTTPSSIKIPQSFRRPTAEASSSVVTTNGIITTDLGPGQSSSGESQGIHINSSYNSLQNLSTSLSSNSVSHSWKHHGLSLLEKWKAGYNPASNSFSVDSHRHLPITPSPSMDYEEYPWSQQLTPPTSFVATPAETFIPSMHRAKSFVDLHGDASTYNNTVKYRLDDLPKVKRDATTVKTIIYDRNESSSDRMMINTYIKTQCEKIMNNDGINYSLVDYPGHSQPVLDISGQNFTECLDSKLNLIDEKPDILYDSFMFNKYNKNHFYRLHHAALLTPICGFVDEYRPEFSIQACPISQHLEQQIITSLKYDTLSRNSHDSVLSETIFVSLRAREIKSFKICDEGRLSSSGVKSPVGDFSLIEQLSRMNFSGGTSPTDHEQPKLNSNVDHHWDKLQVKTKILFPQPLQAGVNTAYVNKIDSYLGEVASLYNDLTQFSSSLQRRHKKGDDVQEKLREAEIKTSKEVEKIILKMITSEVPYSYADI</sequence>
<feature type="compositionally biased region" description="Low complexity" evidence="1">
    <location>
        <begin position="457"/>
        <end position="468"/>
    </location>
</feature>
<dbReference type="EMBL" id="CP014584">
    <property type="protein sequence ID" value="ANZ73207.1"/>
    <property type="molecule type" value="Genomic_DNA"/>
</dbReference>
<dbReference type="InterPro" id="IPR041153">
    <property type="entry name" value="LST4_longin"/>
</dbReference>
<feature type="domain" description="LST4 longin" evidence="2">
    <location>
        <begin position="76"/>
        <end position="269"/>
    </location>
</feature>
<proteinExistence type="predicted"/>
<evidence type="ECO:0000313" key="3">
    <source>
        <dbReference type="EMBL" id="ANZ73207.1"/>
    </source>
</evidence>
<protein>
    <submittedName>
        <fullName evidence="3">BA75_00775T0</fullName>
    </submittedName>
</protein>
<keyword evidence="4" id="KW-1185">Reference proteome</keyword>
<feature type="region of interest" description="Disordered" evidence="1">
    <location>
        <begin position="425"/>
        <end position="483"/>
    </location>
</feature>
<dbReference type="Proteomes" id="UP000094565">
    <property type="component" value="Chromosome 1"/>
</dbReference>
<dbReference type="Pfam" id="PF18639">
    <property type="entry name" value="Longin_2"/>
    <property type="match status" value="1"/>
</dbReference>
<dbReference type="AlphaFoldDB" id="A0A1B2J5E6"/>
<evidence type="ECO:0000256" key="1">
    <source>
        <dbReference type="SAM" id="MobiDB-lite"/>
    </source>
</evidence>